<dbReference type="SUPFAM" id="SSF47973">
    <property type="entry name" value="Ribosomal protein S7"/>
    <property type="match status" value="1"/>
</dbReference>
<evidence type="ECO:0000256" key="4">
    <source>
        <dbReference type="ARBA" id="ARBA00022552"/>
    </source>
</evidence>
<dbReference type="InterPro" id="IPR045209">
    <property type="entry name" value="Rrp5"/>
</dbReference>
<evidence type="ECO:0000256" key="10">
    <source>
        <dbReference type="RuleBase" id="RU003619"/>
    </source>
</evidence>
<keyword evidence="4" id="KW-0698">rRNA processing</keyword>
<evidence type="ECO:0000313" key="15">
    <source>
        <dbReference type="EMBL" id="KAK6151866.1"/>
    </source>
</evidence>
<feature type="domain" description="S1 motif" evidence="14">
    <location>
        <begin position="910"/>
        <end position="974"/>
    </location>
</feature>
<feature type="coiled-coil region" evidence="11">
    <location>
        <begin position="1658"/>
        <end position="1687"/>
    </location>
</feature>
<comment type="caution">
    <text evidence="15">The sequence shown here is derived from an EMBL/GenBank/DDBJ whole genome shotgun (WGS) entry which is preliminary data.</text>
</comment>
<evidence type="ECO:0000259" key="14">
    <source>
        <dbReference type="PROSITE" id="PS50126"/>
    </source>
</evidence>
<evidence type="ECO:0000256" key="2">
    <source>
        <dbReference type="ARBA" id="ARBA00007151"/>
    </source>
</evidence>
<keyword evidence="9 10" id="KW-0687">Ribonucleoprotein</keyword>
<evidence type="ECO:0000256" key="11">
    <source>
        <dbReference type="SAM" id="Coils"/>
    </source>
</evidence>
<name>A0ABR0WX41_REHGL</name>
<dbReference type="Pfam" id="PF23233">
    <property type="entry name" value="HAT_Syf1_CNRKL1_N"/>
    <property type="match status" value="1"/>
</dbReference>
<dbReference type="SMART" id="SM00386">
    <property type="entry name" value="HAT"/>
    <property type="match status" value="3"/>
</dbReference>
<feature type="region of interest" description="Disordered" evidence="12">
    <location>
        <begin position="1"/>
        <end position="101"/>
    </location>
</feature>
<dbReference type="PANTHER" id="PTHR23270">
    <property type="entry name" value="PROGRAMMED CELL DEATH PROTEIN 11 PRE-RRNA PROCESSING PROTEIN RRP5"/>
    <property type="match status" value="1"/>
</dbReference>
<dbReference type="InterPro" id="IPR003107">
    <property type="entry name" value="HAT"/>
</dbReference>
<dbReference type="InterPro" id="IPR023798">
    <property type="entry name" value="Ribosomal_uS7_dom"/>
</dbReference>
<keyword evidence="13" id="KW-0812">Transmembrane</keyword>
<dbReference type="Pfam" id="PF00177">
    <property type="entry name" value="Ribosomal_S7"/>
    <property type="match status" value="1"/>
</dbReference>
<dbReference type="PROSITE" id="PS50126">
    <property type="entry name" value="S1"/>
    <property type="match status" value="12"/>
</dbReference>
<dbReference type="Proteomes" id="UP001318860">
    <property type="component" value="Unassembled WGS sequence"/>
</dbReference>
<evidence type="ECO:0000256" key="8">
    <source>
        <dbReference type="ARBA" id="ARBA00023187"/>
    </source>
</evidence>
<comment type="subcellular location">
    <subcellularLocation>
        <location evidence="1">Nucleus</location>
        <location evidence="1">Nucleolus</location>
    </subcellularLocation>
</comment>
<dbReference type="NCBIfam" id="TIGR01028">
    <property type="entry name" value="uS7_euk_arch"/>
    <property type="match status" value="1"/>
</dbReference>
<keyword evidence="13" id="KW-0472">Membrane</keyword>
<dbReference type="CDD" id="cd05703">
    <property type="entry name" value="S1_Rrp5_repeat_hs12_sc9"/>
    <property type="match status" value="1"/>
</dbReference>
<feature type="domain" description="S1 motif" evidence="14">
    <location>
        <begin position="1294"/>
        <end position="1367"/>
    </location>
</feature>
<feature type="domain" description="S1 motif" evidence="14">
    <location>
        <begin position="1199"/>
        <end position="1270"/>
    </location>
</feature>
<dbReference type="InterPro" id="IPR057300">
    <property type="entry name" value="OB_Rrp5"/>
</dbReference>
<accession>A0ABR0WX41</accession>
<comment type="similarity">
    <text evidence="3">Belongs to the crooked-neck family.</text>
</comment>
<dbReference type="SUPFAM" id="SSF50249">
    <property type="entry name" value="Nucleic acid-binding proteins"/>
    <property type="match status" value="12"/>
</dbReference>
<feature type="domain" description="S1 motif" evidence="14">
    <location>
        <begin position="1100"/>
        <end position="1176"/>
    </location>
</feature>
<keyword evidence="5" id="KW-0507">mRNA processing</keyword>
<feature type="domain" description="S1 motif" evidence="14">
    <location>
        <begin position="587"/>
        <end position="657"/>
    </location>
</feature>
<feature type="domain" description="S1 motif" evidence="14">
    <location>
        <begin position="797"/>
        <end position="866"/>
    </location>
</feature>
<dbReference type="InterPro" id="IPR012340">
    <property type="entry name" value="NA-bd_OB-fold"/>
</dbReference>
<feature type="domain" description="S1 motif" evidence="14">
    <location>
        <begin position="1491"/>
        <end position="1561"/>
    </location>
</feature>
<sequence>MSPPSKKSKLQSNLKNLQRPSKQHAKSEGSHPNGAVSKLQLPLQAEDDVPDFPRGGGSSLSREERNEARAVADDDFESDQRVLKKRKKEKRVQNRNQSTEDDLGSLFGDGITGKFPKFANKITLKNVSSGMKLWGVIAEVNEKDIVVGLPGGLRGLVRACDAFDPVMDDEVKVDVENGFLSRIYHEGQLVSCTVLQVDDDKKEIAKRKIWLSLRLSLLHKSLSLDTIQEGMVLSAYVKSIEDHGFILHFGLPTFAGFMPKDQSERRNIEVSMGQLLQGIVKRVDRARKVVHLSSDPDTISKFVTKELKGISIDLLVPGMMVNARVQSTLENGIMFSFLTYFTGTVDFFNLDKTFPTSNWKNDYTKNMKFNARILFIDPSTRAVGLTLNPHLVSNKPPPSLVKIGNIFDQSKVVRVDKGSGLLLEIPTLPLPTPTYVNVTDVADKEIGKLDKSFKEGSRVRVRVLGYRHLEGLATGILKTSALEGLVFTHSDVKPGMVVKAKVIADDSFGAIVQFSSGVKALCPLRHMSELKLRSLERNFRLFNMFVGVELLFRVLGCKSKRITVTHKKTLVKSKLQILSSYADAADGLVTHGWITKIEKHGCFVRFYNGVQGFTPGQSELGLGPGGDISSLYHVEQVVKCRVVKCIPASHRINLSFNMTPTRASEDESVKPGSLVSGVVECITPHAVIVEISASGHMKGTISLEHLADHHGAKMFILLLIFPMHVCLYLIFVFNATGLAALLMSVMKPGYHLMNYWFLEFFCEIFDIEGNNVVLTAKYSLVNSSQQLPVDVSQIRTHSVVHGYICNIIETGCFVRFIGRLTGFAPKSKATDDRRSDLSEVFYVGQSVRSNIVDVSTEMGRITLSLKQSLCCSTDASFIQEYFLLEEKIAKLQVLDSEGPGLRWIDGFGICSVIEGKVHEIKDYGVVISFKEHDDVYGFISHYQLAETTVENNSVIRAAVLDVSKIERLVDLSLKPGFINRAKEESSNLKTLKKKRKREAHKELEVNQIVNAIVEIVKENYLVLSLPAYNFTIGYASLCDYNTQKLPPKQFTHGQSVSATVMALPAPATGGRLLLLLKSLSDGVETSSSKRAKKRSSYDVGSLVQAEITEIKPFELRVKFGSGFHGRIHVTEATDDNSTESPFSDYRIGQTLTARIVSKGSKSENIKGGYGWDLSIKPSLLKGSSEIDELTTEEFNYTYGQRVSGFVYKTDSDWAWLTVSRDVKAQLYILDSSCEPSELAEFQKRFYVGKAISGYIISVNKEKKSLRLVLHRPADGFGELKEIDSDHRLMYLAEGSVVGGRVSKILPGVGGLLVQIDPHHYGKVHFTELSDWVSDPLAGYHIGQFVKCKVLEINRAVKGTVHVDLSMRSTPHASSGLRPADLNSAIHTSIQHVDKITDLHPNMVVQGYVKNVSSKGCFIMLSRKIDAKVLLSNLSNNFVENPENEFPIGKLVNGRVLSVEPLSKRVEVTLQTSSASSASKSDTNRLSHINVGDVIHGRIKLLKPRFDHVILITFKDVGLCHVSELSDDYIDDLEAKFNAGERVTAKVLKVDKERNRVSLGMKNSYFTDEEALQTPPRHNHDNASGTNDSVVLAEPTIIPQSNSACIENTNNEADNGLHPILADVESRAFVPPLDVPLDDIESLDIDVDAGQSVVNATNADTIEEKSKKREKKKAREEREREIRAAEERLLEKDIPRNADEFEKLIRSSPNSSFIWIKYMAFMLSLADIEKARSIAERALRTINIREESEKLNIWVAYFNLENEYGNPPEEAVMKIFQRALQYCDPKRVHLALLGMYERTEQHKLSDELLDKMTRKFKHSCKVWLRKIQSVLKRNSDGVQSVEIRLGDVDLIRALFERAISLSLPPKKMKFLFKKYLDLCLYFQTAKRFEASGAAKSASVAKEFFVRVMQCIPGLMWLRKTVTVEIRTVTTGLGAEVHKKIWRPERWWLLFPREKRFRPVLCCSTGGPTTKCRSFFFFFFTPLAIVCLLITYPFIVFKIGVDLDVEVPCISDISVEDYITATGAKHPTYMPHTAGRYQAKRFRKAQCPIVERLTNSLMMHGRNNGKKLKAVRIIKHAMEIIHLLTDLNPIQVIVDAVINSGPREDATRIGSAGVVRRQAVDISPLRRVNQAIYLLTTGARESAFRNIKTIAECLADELINAAKGSSNSYAIKKKDEIERVAKANR</sequence>
<evidence type="ECO:0000256" key="7">
    <source>
        <dbReference type="ARBA" id="ARBA00022980"/>
    </source>
</evidence>
<feature type="transmembrane region" description="Helical" evidence="13">
    <location>
        <begin position="1973"/>
        <end position="1993"/>
    </location>
</feature>
<dbReference type="Gene3D" id="1.10.455.10">
    <property type="entry name" value="Ribosomal protein S7 domain"/>
    <property type="match status" value="1"/>
</dbReference>
<feature type="domain" description="S1 motif" evidence="14">
    <location>
        <begin position="1401"/>
        <end position="1470"/>
    </location>
</feature>
<evidence type="ECO:0000256" key="5">
    <source>
        <dbReference type="ARBA" id="ARBA00022664"/>
    </source>
</evidence>
<evidence type="ECO:0000256" key="12">
    <source>
        <dbReference type="SAM" id="MobiDB-lite"/>
    </source>
</evidence>
<feature type="compositionally biased region" description="Basic and acidic residues" evidence="12">
    <location>
        <begin position="61"/>
        <end position="82"/>
    </location>
</feature>
<evidence type="ECO:0000256" key="9">
    <source>
        <dbReference type="ARBA" id="ARBA00023274"/>
    </source>
</evidence>
<dbReference type="SMART" id="SM00316">
    <property type="entry name" value="S1"/>
    <property type="match status" value="15"/>
</dbReference>
<dbReference type="Pfam" id="PF24685">
    <property type="entry name" value="OB_RRP5_4th"/>
    <property type="match status" value="1"/>
</dbReference>
<dbReference type="InterPro" id="IPR005716">
    <property type="entry name" value="Ribosomal_uS7_euk/arc"/>
</dbReference>
<proteinExistence type="inferred from homology"/>
<keyword evidence="8" id="KW-0508">mRNA splicing</keyword>
<dbReference type="EMBL" id="JABTTQ020000007">
    <property type="protein sequence ID" value="KAK6151866.1"/>
    <property type="molecule type" value="Genomic_DNA"/>
</dbReference>
<dbReference type="CDD" id="cd14867">
    <property type="entry name" value="uS7_Eukaryote"/>
    <property type="match status" value="1"/>
</dbReference>
<evidence type="ECO:0000256" key="1">
    <source>
        <dbReference type="ARBA" id="ARBA00004604"/>
    </source>
</evidence>
<dbReference type="InterPro" id="IPR055433">
    <property type="entry name" value="HAT_Syf1-like_N"/>
</dbReference>
<dbReference type="InterPro" id="IPR011990">
    <property type="entry name" value="TPR-like_helical_dom_sf"/>
</dbReference>
<feature type="domain" description="S1 motif" evidence="14">
    <location>
        <begin position="495"/>
        <end position="567"/>
    </location>
</feature>
<protein>
    <recommendedName>
        <fullName evidence="14">S1 motif domain-containing protein</fullName>
    </recommendedName>
</protein>
<dbReference type="CDD" id="cd05694">
    <property type="entry name" value="S1_Rrp5_repeat_hs2_sc2"/>
    <property type="match status" value="1"/>
</dbReference>
<evidence type="ECO:0000256" key="3">
    <source>
        <dbReference type="ARBA" id="ARBA00008644"/>
    </source>
</evidence>
<dbReference type="CDD" id="cd04461">
    <property type="entry name" value="S1_Rrp5_repeat_hs8_sc7"/>
    <property type="match status" value="1"/>
</dbReference>
<feature type="domain" description="S1 motif" evidence="14">
    <location>
        <begin position="404"/>
        <end position="464"/>
    </location>
</feature>
<gene>
    <name evidence="15" type="ORF">DH2020_014501</name>
</gene>
<dbReference type="Pfam" id="PF24682">
    <property type="entry name" value="OB_RRP5"/>
    <property type="match status" value="1"/>
</dbReference>
<dbReference type="Gene3D" id="2.40.50.140">
    <property type="entry name" value="Nucleic acid-binding proteins"/>
    <property type="match status" value="9"/>
</dbReference>
<keyword evidence="6" id="KW-0747">Spliceosome</keyword>
<comment type="similarity">
    <text evidence="2 10">Belongs to the universal ribosomal protein uS7 family.</text>
</comment>
<keyword evidence="7 10" id="KW-0689">Ribosomal protein</keyword>
<dbReference type="InterPro" id="IPR020606">
    <property type="entry name" value="Ribosomal_uS7_CS"/>
</dbReference>
<evidence type="ECO:0000256" key="13">
    <source>
        <dbReference type="SAM" id="Phobius"/>
    </source>
</evidence>
<keyword evidence="13" id="KW-1133">Transmembrane helix</keyword>
<evidence type="ECO:0000313" key="16">
    <source>
        <dbReference type="Proteomes" id="UP001318860"/>
    </source>
</evidence>
<dbReference type="InterPro" id="IPR036823">
    <property type="entry name" value="Ribosomal_uS7_dom_sf"/>
</dbReference>
<feature type="domain" description="S1 motif" evidence="14">
    <location>
        <begin position="130"/>
        <end position="214"/>
    </location>
</feature>
<evidence type="ECO:0000256" key="6">
    <source>
        <dbReference type="ARBA" id="ARBA00022728"/>
    </source>
</evidence>
<dbReference type="InterPro" id="IPR003029">
    <property type="entry name" value="S1_domain"/>
</dbReference>
<feature type="transmembrane region" description="Helical" evidence="13">
    <location>
        <begin position="715"/>
        <end position="743"/>
    </location>
</feature>
<dbReference type="InterPro" id="IPR057301">
    <property type="entry name" value="Rrp5_OB_4th"/>
</dbReference>
<keyword evidence="11" id="KW-0175">Coiled coil</keyword>
<dbReference type="PANTHER" id="PTHR23270:SF10">
    <property type="entry name" value="PROTEIN RRP5 HOMOLOG"/>
    <property type="match status" value="1"/>
</dbReference>
<dbReference type="Gene3D" id="1.25.40.10">
    <property type="entry name" value="Tetratricopeptide repeat domain"/>
    <property type="match status" value="1"/>
</dbReference>
<keyword evidence="16" id="KW-1185">Reference proteome</keyword>
<feature type="domain" description="S1 motif" evidence="14">
    <location>
        <begin position="230"/>
        <end position="295"/>
    </location>
</feature>
<dbReference type="SUPFAM" id="SSF48452">
    <property type="entry name" value="TPR-like"/>
    <property type="match status" value="1"/>
</dbReference>
<dbReference type="PROSITE" id="PS00052">
    <property type="entry name" value="RIBOSOMAL_S7"/>
    <property type="match status" value="1"/>
</dbReference>
<organism evidence="15 16">
    <name type="scientific">Rehmannia glutinosa</name>
    <name type="common">Chinese foxglove</name>
    <dbReference type="NCBI Taxonomy" id="99300"/>
    <lineage>
        <taxon>Eukaryota</taxon>
        <taxon>Viridiplantae</taxon>
        <taxon>Streptophyta</taxon>
        <taxon>Embryophyta</taxon>
        <taxon>Tracheophyta</taxon>
        <taxon>Spermatophyta</taxon>
        <taxon>Magnoliopsida</taxon>
        <taxon>eudicotyledons</taxon>
        <taxon>Gunneridae</taxon>
        <taxon>Pentapetalae</taxon>
        <taxon>asterids</taxon>
        <taxon>lamiids</taxon>
        <taxon>Lamiales</taxon>
        <taxon>Orobanchaceae</taxon>
        <taxon>Rehmannieae</taxon>
        <taxon>Rehmannia</taxon>
    </lineage>
</organism>
<dbReference type="Pfam" id="PF00575">
    <property type="entry name" value="S1"/>
    <property type="match status" value="5"/>
</dbReference>
<reference evidence="15 16" key="1">
    <citation type="journal article" date="2021" name="Comput. Struct. Biotechnol. J.">
        <title>De novo genome assembly of the potent medicinal plant Rehmannia glutinosa using nanopore technology.</title>
        <authorList>
            <person name="Ma L."/>
            <person name="Dong C."/>
            <person name="Song C."/>
            <person name="Wang X."/>
            <person name="Zheng X."/>
            <person name="Niu Y."/>
            <person name="Chen S."/>
            <person name="Feng W."/>
        </authorList>
    </citation>
    <scope>NUCLEOTIDE SEQUENCE [LARGE SCALE GENOMIC DNA]</scope>
    <source>
        <strain evidence="15">DH-2019</strain>
    </source>
</reference>